<keyword evidence="1" id="KW-0812">Transmembrane</keyword>
<reference evidence="2" key="1">
    <citation type="submission" date="2024-02" db="EMBL/GenBank/DDBJ databases">
        <authorList>
            <consortium name="ELIXIR-Norway"/>
            <consortium name="Elixir Norway"/>
        </authorList>
    </citation>
    <scope>NUCLEOTIDE SEQUENCE</scope>
</reference>
<sequence>MSLVSDIKLIRTDTTLDLSQKAEKATKIYFTNCSAKLMCSQIAHQKNIPKLNTSNQTKSLRLLSSTLICWIFVFQDFFLLFLVTATPSTLAFNACSGPPPSN</sequence>
<evidence type="ECO:0000313" key="3">
    <source>
        <dbReference type="Proteomes" id="UP001497512"/>
    </source>
</evidence>
<feature type="non-terminal residue" evidence="2">
    <location>
        <position position="1"/>
    </location>
</feature>
<dbReference type="Proteomes" id="UP001497512">
    <property type="component" value="Chromosome 5"/>
</dbReference>
<dbReference type="PANTHER" id="PTHR34892">
    <property type="entry name" value="VACUOLAR ATP SYNTHASE CATALYTIC SUBUNIT-RELATED / V-ATPASE-RELATED / VACUOLAR PROTON PUMP-LIKE PROTEIN"/>
    <property type="match status" value="1"/>
</dbReference>
<gene>
    <name evidence="2" type="ORF">CSSPTR1EN2_LOCUS17997</name>
</gene>
<evidence type="ECO:0000256" key="1">
    <source>
        <dbReference type="SAM" id="Phobius"/>
    </source>
</evidence>
<dbReference type="EMBL" id="OZ019897">
    <property type="protein sequence ID" value="CAK9225954.1"/>
    <property type="molecule type" value="Genomic_DNA"/>
</dbReference>
<feature type="non-terminal residue" evidence="2">
    <location>
        <position position="102"/>
    </location>
</feature>
<protein>
    <submittedName>
        <fullName evidence="2">Uncharacterized protein</fullName>
    </submittedName>
</protein>
<proteinExistence type="predicted"/>
<evidence type="ECO:0000313" key="2">
    <source>
        <dbReference type="EMBL" id="CAK9225954.1"/>
    </source>
</evidence>
<organism evidence="2 3">
    <name type="scientific">Sphagnum troendelagicum</name>
    <dbReference type="NCBI Taxonomy" id="128251"/>
    <lineage>
        <taxon>Eukaryota</taxon>
        <taxon>Viridiplantae</taxon>
        <taxon>Streptophyta</taxon>
        <taxon>Embryophyta</taxon>
        <taxon>Bryophyta</taxon>
        <taxon>Sphagnophytina</taxon>
        <taxon>Sphagnopsida</taxon>
        <taxon>Sphagnales</taxon>
        <taxon>Sphagnaceae</taxon>
        <taxon>Sphagnum</taxon>
    </lineage>
</organism>
<keyword evidence="3" id="KW-1185">Reference proteome</keyword>
<dbReference type="PANTHER" id="PTHR34892:SF1">
    <property type="entry name" value="VACUOLAR ATP SYNTHASE CATALYTIC SUBUNIT-RELATED _ V-ATPASE-RELATED _ VACUOLAR PROTON PUMP-RELATED"/>
    <property type="match status" value="1"/>
</dbReference>
<name>A0ABP0UQ89_9BRYO</name>
<accession>A0ABP0UQ89</accession>
<feature type="transmembrane region" description="Helical" evidence="1">
    <location>
        <begin position="60"/>
        <end position="83"/>
    </location>
</feature>
<keyword evidence="1" id="KW-0472">Membrane</keyword>
<keyword evidence="1" id="KW-1133">Transmembrane helix</keyword>